<evidence type="ECO:0000256" key="5">
    <source>
        <dbReference type="ARBA" id="ARBA00023136"/>
    </source>
</evidence>
<dbReference type="EMBL" id="MPKA01000044">
    <property type="protein sequence ID" value="OLU47657.1"/>
    <property type="molecule type" value="Genomic_DNA"/>
</dbReference>
<keyword evidence="4 6" id="KW-1133">Transmembrane helix</keyword>
<feature type="transmembrane region" description="Helical" evidence="6">
    <location>
        <begin position="86"/>
        <end position="103"/>
    </location>
</feature>
<feature type="transmembrane region" description="Helical" evidence="6">
    <location>
        <begin position="115"/>
        <end position="135"/>
    </location>
</feature>
<comment type="caution">
    <text evidence="8">The sequence shown here is derived from an EMBL/GenBank/DDBJ whole genome shotgun (WGS) entry which is preliminary data.</text>
</comment>
<feature type="transmembrane region" description="Helical" evidence="6">
    <location>
        <begin position="55"/>
        <end position="74"/>
    </location>
</feature>
<dbReference type="CDD" id="cd16380">
    <property type="entry name" value="YitT_C"/>
    <property type="match status" value="1"/>
</dbReference>
<keyword evidence="5 6" id="KW-0472">Membrane</keyword>
<dbReference type="Gene3D" id="3.30.70.120">
    <property type="match status" value="1"/>
</dbReference>
<accession>A0A1U7NPU5</accession>
<keyword evidence="3 6" id="KW-0812">Transmembrane</keyword>
<feature type="transmembrane region" description="Helical" evidence="6">
    <location>
        <begin position="12"/>
        <end position="35"/>
    </location>
</feature>
<dbReference type="InterPro" id="IPR051461">
    <property type="entry name" value="UPF0750_membrane"/>
</dbReference>
<dbReference type="InterPro" id="IPR019264">
    <property type="entry name" value="DUF2179"/>
</dbReference>
<organism evidence="8 9">
    <name type="scientific">Dubosiella newyorkensis</name>
    <dbReference type="NCBI Taxonomy" id="1862672"/>
    <lineage>
        <taxon>Bacteria</taxon>
        <taxon>Bacillati</taxon>
        <taxon>Bacillota</taxon>
        <taxon>Erysipelotrichia</taxon>
        <taxon>Erysipelotrichales</taxon>
        <taxon>Erysipelotrichaceae</taxon>
        <taxon>Dubosiella</taxon>
    </lineage>
</organism>
<sequence length="290" mass="31615">METKKDLFKQIIFILLGNCILAAAVSFLILPNNILTGGVAGVAVALEPLIHIKPVYVIDFLTIGLFIVGAIFLGKRFAMRTIVSTIIYPMLVTTFSWIATAFFPEGTFLMEPLLASLYSGLFMGIGVGLVFKVDASTGGMDIPALIMHKYIRIKEGDAVMIIDTLTVLLGLYTYGLQPALIGIVSVVVSGVAINRMIMLGTQAAMNVMIISEKWDTIRSALMDHVGRGVTLLDAKGGYHDKKRPVVMCVITQHQYPQLEQIVNAIDPQAFFIVNNVHSVHGEGFSQGERL</sequence>
<evidence type="ECO:0000313" key="9">
    <source>
        <dbReference type="Proteomes" id="UP000186705"/>
    </source>
</evidence>
<proteinExistence type="predicted"/>
<evidence type="ECO:0000256" key="6">
    <source>
        <dbReference type="SAM" id="Phobius"/>
    </source>
</evidence>
<evidence type="ECO:0000313" key="8">
    <source>
        <dbReference type="EMBL" id="OLU47657.1"/>
    </source>
</evidence>
<evidence type="ECO:0000256" key="1">
    <source>
        <dbReference type="ARBA" id="ARBA00004651"/>
    </source>
</evidence>
<evidence type="ECO:0000256" key="2">
    <source>
        <dbReference type="ARBA" id="ARBA00022475"/>
    </source>
</evidence>
<dbReference type="PIRSF" id="PIRSF006483">
    <property type="entry name" value="Membrane_protein_YitT"/>
    <property type="match status" value="1"/>
</dbReference>
<feature type="domain" description="DUF2179" evidence="7">
    <location>
        <begin position="227"/>
        <end position="281"/>
    </location>
</feature>
<dbReference type="GO" id="GO:0005886">
    <property type="term" value="C:plasma membrane"/>
    <property type="evidence" value="ECO:0007669"/>
    <property type="project" value="UniProtKB-SubCell"/>
</dbReference>
<comment type="subcellular location">
    <subcellularLocation>
        <location evidence="1">Cell membrane</location>
        <topology evidence="1">Multi-pass membrane protein</topology>
    </subcellularLocation>
</comment>
<dbReference type="PANTHER" id="PTHR33545">
    <property type="entry name" value="UPF0750 MEMBRANE PROTEIN YITT-RELATED"/>
    <property type="match status" value="1"/>
</dbReference>
<dbReference type="Pfam" id="PF10035">
    <property type="entry name" value="DUF2179"/>
    <property type="match status" value="1"/>
</dbReference>
<dbReference type="AlphaFoldDB" id="A0A1U7NPU5"/>
<keyword evidence="2" id="KW-1003">Cell membrane</keyword>
<reference evidence="8 9" key="1">
    <citation type="submission" date="2016-11" db="EMBL/GenBank/DDBJ databases">
        <title>Description of two novel members of the family Erysipelotrichaceae: Ileibacterium lipovorans gen. nov., sp. nov. and Dubosiella newyorkensis, gen. nov., sp. nov.</title>
        <authorList>
            <person name="Cox L.M."/>
            <person name="Sohn J."/>
            <person name="Tyrrell K.L."/>
            <person name="Citron D.M."/>
            <person name="Lawson P.A."/>
            <person name="Patel N.B."/>
            <person name="Iizumi T."/>
            <person name="Perez-Perez G.I."/>
            <person name="Goldstein E.J."/>
            <person name="Blaser M.J."/>
        </authorList>
    </citation>
    <scope>NUCLEOTIDE SEQUENCE [LARGE SCALE GENOMIC DNA]</scope>
    <source>
        <strain evidence="8 9">NYU-BL-A4</strain>
    </source>
</reference>
<dbReference type="InterPro" id="IPR003740">
    <property type="entry name" value="YitT"/>
</dbReference>
<protein>
    <submittedName>
        <fullName evidence="8">Membrane protein</fullName>
    </submittedName>
</protein>
<gene>
    <name evidence="8" type="ORF">BO225_02100</name>
</gene>
<dbReference type="InterPro" id="IPR015867">
    <property type="entry name" value="N-reg_PII/ATP_PRibTrfase_C"/>
</dbReference>
<evidence type="ECO:0000256" key="4">
    <source>
        <dbReference type="ARBA" id="ARBA00022989"/>
    </source>
</evidence>
<dbReference type="GeneID" id="78274738"/>
<evidence type="ECO:0000256" key="3">
    <source>
        <dbReference type="ARBA" id="ARBA00022692"/>
    </source>
</evidence>
<name>A0A1U7NPU5_9FIRM</name>
<dbReference type="Pfam" id="PF02588">
    <property type="entry name" value="YitT_membrane"/>
    <property type="match status" value="1"/>
</dbReference>
<dbReference type="Proteomes" id="UP000186705">
    <property type="component" value="Unassembled WGS sequence"/>
</dbReference>
<dbReference type="STRING" id="1862672.BO225_02100"/>
<dbReference type="OrthoDB" id="1758221at2"/>
<dbReference type="RefSeq" id="WP_076340630.1">
    <property type="nucleotide sequence ID" value="NZ_CAJTMI010000001.1"/>
</dbReference>
<keyword evidence="9" id="KW-1185">Reference proteome</keyword>
<evidence type="ECO:0000259" key="7">
    <source>
        <dbReference type="Pfam" id="PF10035"/>
    </source>
</evidence>
<dbReference type="PANTHER" id="PTHR33545:SF9">
    <property type="entry name" value="UPF0750 MEMBRANE PROTEIN YITE"/>
    <property type="match status" value="1"/>
</dbReference>